<evidence type="ECO:0000313" key="3">
    <source>
        <dbReference type="EMBL" id="QNO46830.1"/>
    </source>
</evidence>
<keyword evidence="1" id="KW-0472">Membrane</keyword>
<proteinExistence type="predicted"/>
<keyword evidence="1" id="KW-1133">Transmembrane helix</keyword>
<dbReference type="EMBL" id="MT631090">
    <property type="protein sequence ID" value="QNO45278.1"/>
    <property type="molecule type" value="Genomic_DNA"/>
</dbReference>
<name>A0A7G9YFP6_9EURY</name>
<evidence type="ECO:0008006" key="4">
    <source>
        <dbReference type="Google" id="ProtNLM"/>
    </source>
</evidence>
<dbReference type="GO" id="GO:0005975">
    <property type="term" value="P:carbohydrate metabolic process"/>
    <property type="evidence" value="ECO:0007669"/>
    <property type="project" value="InterPro"/>
</dbReference>
<accession>A0A7G9YFP6</accession>
<protein>
    <recommendedName>
        <fullName evidence="4">NodB homology domain-containing protein</fullName>
    </recommendedName>
</protein>
<dbReference type="InterPro" id="IPR018763">
    <property type="entry name" value="DUF2334"/>
</dbReference>
<dbReference type="EMBL" id="MT631224">
    <property type="protein sequence ID" value="QNO46830.1"/>
    <property type="molecule type" value="Genomic_DNA"/>
</dbReference>
<feature type="transmembrane region" description="Helical" evidence="1">
    <location>
        <begin position="384"/>
        <end position="405"/>
    </location>
</feature>
<gene>
    <name evidence="3" type="ORF">CHONIPKK_00003</name>
    <name evidence="2" type="ORF">GHMBFEBI_00012</name>
</gene>
<dbReference type="AlphaFoldDB" id="A0A7G9YFP6"/>
<dbReference type="SUPFAM" id="SSF88713">
    <property type="entry name" value="Glycoside hydrolase/deacetylase"/>
    <property type="match status" value="1"/>
</dbReference>
<evidence type="ECO:0000313" key="2">
    <source>
        <dbReference type="EMBL" id="QNO45278.1"/>
    </source>
</evidence>
<evidence type="ECO:0000256" key="1">
    <source>
        <dbReference type="SAM" id="Phobius"/>
    </source>
</evidence>
<feature type="transmembrane region" description="Helical" evidence="1">
    <location>
        <begin position="355"/>
        <end position="377"/>
    </location>
</feature>
<dbReference type="Pfam" id="PF10096">
    <property type="entry name" value="DUF2334"/>
    <property type="match status" value="1"/>
</dbReference>
<dbReference type="InterPro" id="IPR011330">
    <property type="entry name" value="Glyco_hydro/deAcase_b/a-brl"/>
</dbReference>
<reference evidence="3" key="1">
    <citation type="submission" date="2020-06" db="EMBL/GenBank/DDBJ databases">
        <title>Unique genomic features of the anaerobic methanotrophic archaea.</title>
        <authorList>
            <person name="Chadwick G.L."/>
            <person name="Skennerton C.T."/>
            <person name="Laso-Perez R."/>
            <person name="Leu A.O."/>
            <person name="Speth D.R."/>
            <person name="Yu H."/>
            <person name="Morgan-Lang C."/>
            <person name="Hatzenpichler R."/>
            <person name="Goudeau D."/>
            <person name="Malmstrom R."/>
            <person name="Brazelton W.J."/>
            <person name="Woyke T."/>
            <person name="Hallam S.J."/>
            <person name="Tyson G.W."/>
            <person name="Wegener G."/>
            <person name="Boetius A."/>
            <person name="Orphan V."/>
        </authorList>
    </citation>
    <scope>NUCLEOTIDE SEQUENCE</scope>
</reference>
<sequence length="438" mass="49733">MEGDFLRGSKSFRFLNQLERSDHWLMFSTYFVITWLLVIFLTGIPCQAGNIDGLRVLFRYDDYSHLSNSNLEEKLFDTIGSSGGALIVGVIPFHGKSYPEGENPFLHTESKLGEEKVTLLKKNVREGVVDISLHGYSHRKNFQYSNGSSEFAGLPASRQQRLLRVGKAVLEKSLRMPVDIFVPPFNAYDMNTISALETVGFKLLSAGEGGCVPQNSKMLFLPGTTYPQKLRTALTDALTSGIIGGLVVVTIHSYDFVESGYELPNFRQASKQVTLEALRRDIEWIQERPGLSIVSFHELLETGEDLSGDRLVANNRLKNSFITHHVLLPNHWRFYPLKHVYYSQEMADRVYCRQLWAASIMYGALFILSVAAPWYFLRKQPQRFITLVRPVRIVLVILIALIILWAYTYGFYMKAAMAVTLCVGLLLGTRKWPAQPFR</sequence>
<dbReference type="Gene3D" id="3.20.20.370">
    <property type="entry name" value="Glycoside hydrolase/deacetylase"/>
    <property type="match status" value="1"/>
</dbReference>
<feature type="transmembrane region" description="Helical" evidence="1">
    <location>
        <begin position="24"/>
        <end position="44"/>
    </location>
</feature>
<keyword evidence="1" id="KW-0812">Transmembrane</keyword>
<organism evidence="3">
    <name type="scientific">Candidatus Methanogaster sp. ANME-2c ERB4</name>
    <dbReference type="NCBI Taxonomy" id="2759911"/>
    <lineage>
        <taxon>Archaea</taxon>
        <taxon>Methanobacteriati</taxon>
        <taxon>Methanobacteriota</taxon>
        <taxon>Stenosarchaea group</taxon>
        <taxon>Methanomicrobia</taxon>
        <taxon>Methanosarcinales</taxon>
        <taxon>ANME-2 cluster</taxon>
        <taxon>Candidatus Methanogasteraceae</taxon>
        <taxon>Candidatus Methanogaster</taxon>
    </lineage>
</organism>